<evidence type="ECO:0000256" key="2">
    <source>
        <dbReference type="SAM" id="MobiDB-lite"/>
    </source>
</evidence>
<feature type="compositionally biased region" description="Polar residues" evidence="2">
    <location>
        <begin position="2120"/>
        <end position="2140"/>
    </location>
</feature>
<gene>
    <name evidence="4" type="primary">100639594</name>
</gene>
<keyword evidence="1" id="KW-0175">Coiled coil</keyword>
<dbReference type="Pfam" id="PF15082">
    <property type="entry name" value="DUF4549"/>
    <property type="match status" value="1"/>
</dbReference>
<feature type="coiled-coil region" evidence="1">
    <location>
        <begin position="1740"/>
        <end position="1811"/>
    </location>
</feature>
<proteinExistence type="predicted"/>
<evidence type="ECO:0000313" key="4">
    <source>
        <dbReference type="EnsemblMetazoa" id="Aqu2.1.42624_001"/>
    </source>
</evidence>
<dbReference type="EnsemblMetazoa" id="XM_019999813.1">
    <property type="protein sequence ID" value="XP_019855372.1"/>
    <property type="gene ID" value="LOC100639594"/>
</dbReference>
<dbReference type="InParanoid" id="A0A1X7VRX1"/>
<dbReference type="PANTHER" id="PTHR33331:SF13">
    <property type="entry name" value="COILED-COIL DOMAIN CONTAINING 162"/>
    <property type="match status" value="1"/>
</dbReference>
<feature type="region of interest" description="Disordered" evidence="2">
    <location>
        <begin position="655"/>
        <end position="675"/>
    </location>
</feature>
<dbReference type="InterPro" id="IPR029376">
    <property type="entry name" value="DUF4549"/>
</dbReference>
<dbReference type="EnsemblMetazoa" id="Aqu2.1.42624_001">
    <property type="protein sequence ID" value="Aqu2.1.42624_001"/>
    <property type="gene ID" value="Aqu2.1.42624"/>
</dbReference>
<name>A0A1X7VRX1_AMPQE</name>
<evidence type="ECO:0000313" key="5">
    <source>
        <dbReference type="Proteomes" id="UP000007879"/>
    </source>
</evidence>
<evidence type="ECO:0000256" key="1">
    <source>
        <dbReference type="SAM" id="Coils"/>
    </source>
</evidence>
<feature type="coiled-coil region" evidence="1">
    <location>
        <begin position="2016"/>
        <end position="2043"/>
    </location>
</feature>
<dbReference type="Proteomes" id="UP000007879">
    <property type="component" value="Unassembled WGS sequence"/>
</dbReference>
<organism evidence="4">
    <name type="scientific">Amphimedon queenslandica</name>
    <name type="common">Sponge</name>
    <dbReference type="NCBI Taxonomy" id="400682"/>
    <lineage>
        <taxon>Eukaryota</taxon>
        <taxon>Metazoa</taxon>
        <taxon>Porifera</taxon>
        <taxon>Demospongiae</taxon>
        <taxon>Heteroscleromorpha</taxon>
        <taxon>Haplosclerida</taxon>
        <taxon>Niphatidae</taxon>
        <taxon>Amphimedon</taxon>
    </lineage>
</organism>
<dbReference type="InterPro" id="IPR040401">
    <property type="entry name" value="CCDC162"/>
</dbReference>
<reference evidence="4" key="2">
    <citation type="submission" date="2017-05" db="UniProtKB">
        <authorList>
            <consortium name="EnsemblMetazoa"/>
        </authorList>
    </citation>
    <scope>IDENTIFICATION</scope>
</reference>
<feature type="region of interest" description="Disordered" evidence="2">
    <location>
        <begin position="2104"/>
        <end position="2140"/>
    </location>
</feature>
<feature type="domain" description="DUF4549" evidence="3">
    <location>
        <begin position="6"/>
        <end position="136"/>
    </location>
</feature>
<protein>
    <recommendedName>
        <fullName evidence="3">DUF4549 domain-containing protein</fullName>
    </recommendedName>
</protein>
<reference evidence="5" key="1">
    <citation type="journal article" date="2010" name="Nature">
        <title>The Amphimedon queenslandica genome and the evolution of animal complexity.</title>
        <authorList>
            <person name="Srivastava M."/>
            <person name="Simakov O."/>
            <person name="Chapman J."/>
            <person name="Fahey B."/>
            <person name="Gauthier M.E."/>
            <person name="Mitros T."/>
            <person name="Richards G.S."/>
            <person name="Conaco C."/>
            <person name="Dacre M."/>
            <person name="Hellsten U."/>
            <person name="Larroux C."/>
            <person name="Putnam N.H."/>
            <person name="Stanke M."/>
            <person name="Adamska M."/>
            <person name="Darling A."/>
            <person name="Degnan S.M."/>
            <person name="Oakley T.H."/>
            <person name="Plachetzki D.C."/>
            <person name="Zhai Y."/>
            <person name="Adamski M."/>
            <person name="Calcino A."/>
            <person name="Cummins S.F."/>
            <person name="Goodstein D.M."/>
            <person name="Harris C."/>
            <person name="Jackson D.J."/>
            <person name="Leys S.P."/>
            <person name="Shu S."/>
            <person name="Woodcroft B.J."/>
            <person name="Vervoort M."/>
            <person name="Kosik K.S."/>
            <person name="Manning G."/>
            <person name="Degnan B.M."/>
            <person name="Rokhsar D.S."/>
        </authorList>
    </citation>
    <scope>NUCLEOTIDE SEQUENCE [LARGE SCALE GENOMIC DNA]</scope>
</reference>
<dbReference type="eggNOG" id="ENOG502QRID">
    <property type="taxonomic scope" value="Eukaryota"/>
</dbReference>
<dbReference type="KEGG" id="aqu:100639594"/>
<evidence type="ECO:0000259" key="3">
    <source>
        <dbReference type="Pfam" id="PF15082"/>
    </source>
</evidence>
<dbReference type="OrthoDB" id="76966at2759"/>
<sequence>MAQCKSDKTRSLEETLAKQLYDLSNSFSEEAIQNSFNRTHSLGYIKTQEEYKRDREFAIRSLQEVSLPKRLDMQWKGMEREVQACLVPEVTPNSLPLHLHQFFCVRLRQLAYLKHNLQLQWSRFAMRETKLVQQFQLHYHQIIEHILQEYNICLNQARKLSVAVDLHRAGKPPPLHLISEQQVSLYLHWLVTVFATTRDLTAFLSDIQLMPLMNQEQPDAPKYKLPVLTRNSAIWNNLRTKIRRLSSAQSPNLSVATLPQASNSHTTLSVPSVLGSIKKETTPPGQLPQIKNDPSSIKEELNDLMEIYSIPRSSNSDATSERLKVFYLVLGSFRTLFQQQVDSVTLNVYDTPPKNADKKRSSPSSYIFRKLSNWTEHITFRSKPDDIQVINYIEMKDSIHGIDPLLLLCSHCVDIQNQEKVLYALSQHYEKIVEPPHVKATSVSSHKTEQDPLLIWKCIYTAVDMRNPMNKEEKSTKFTLSDKRKDNLGMNRGNVDLNDALKLLDEEDGHKISAKAESLPRDYLFAYILLRHLRIRDTKYKCLCIINYFCSVERTLTLNSIGFPSDLESTQFNMGISPHLFKTPADFIVSESDFMQYTDIDNHDDYYSFDNVSNISVWDQSGKLIMYDLAEKKLAELEEFLLTIATYYIEREVAGTDENEEESDSATAAVPPPQTDDVDLKLLSQQSVDRFTILLDLWNSQAEFMEEKMKLVTLYLEAYHSCYDKMEREKLTQVIVDIIGLKPRLNTQTKYFTVTFQQERDCLIAHYEAVQPIIKQLLDKERDYNRTHCGIGPKFYGLPPQILDKKFISLSGYLKNDVNHYLLESVNSLSSVSLIPALIDDALKMIVGLGALEKISNVIIAHTQLWKRVKQTWTSLKPLGAKYNEDIQNRFFSSVFLDNPHNIVELLEFHLTQTNTRHETATPSEKLTAKLQTYCDMIQLITSRHHLLLSCQQCSSLHSIYQRQSAQLDQEDSHPYLRSVPITLQQQTDKTLNDFVMEIRNDKNENIDGFKLDSMQAAVQELDDQHVGCFSLRAKEDVMKILISKNGLHDLMITLQVQVANKNALLIVCQQAAVIIRYTGPLFKDRKFGNFSQMASAASQHAEHIQLLYLLTGSFLSLQKEKRPVRDYMLSQFNSSNKGQSDINAKKCSLISIYSNGLMLSISSFSLRHQLCIVYDRLGRLLKRYINARDSYFVIGSITIPSPALTLEQAKLTKGRVKSFLSHDGKHLLNLFYLPHVSEILTCFRNLPISEQRDVLMTFLQLSSLLLYILMYYSATAKLGRMCDSTSDTGPMATGKESIGGDVHQLQYQLGLLKNPSDPNEVLSYLNQYYDGLLLSHDIVVRHCLKRTVLSFEDGNIDVFNDICMPSLNRLLVRNDRPHPLTHPLLYNPPADKETDNVSISQHWSSAGVGLIPSGPTLDVLSCVYITIAPLSQTGRQAASGELLAMSLLLEDVLLTSDIALQSKSSQKAPSTITRLTQSSRSRQGTLRRASLLSPTFDPLSTVPPLSASKIVNHFLVITTQMEQLRDAWGCGLLGVVNIATHKQSAHVDELYHSRVFLVARRLTARQEARSLMKLQSDKDTVEGSGSLATMLTETDISWESLEQSEGLNELLLRETQGSRLADLLEQQLLHDEIKFVNRLIQLCIKEQQRDGETLHIDLWKKSSMKDITGIPSPQIVDSFLQSLQDGGMITKPSLVEIPAAHFDKCICQLQSAVLAREKESYLLYASFYESIIQGLYYQLHLKNQEVESQQNTIKFLNDQTSAESLITMATQTHGLLLEITALRVKVKQLKEQLDKQENRLREEIQQEYQLMVDELQASSISIKEKYEQYRHKLYNQIVGKLYQTRQTVASSLATLEEKIETGTAKDHIEEVKGAEKHEIQEENAQLCKTLLKLKSLYHWKKRQVDYQSTRQEHLLKKELDEAQSLFIELKMMSEQENDMLKQQVLTLQKCLTNEEIKSEVLRKTLEIERHKKITVQREVKPKEKVASKFEKMQDAKINQLNEELESKNQMVSILLDYQEKEKQELRNDRMKLTKAVESARQRITLERKLKLDAFHQVETLINEVHDLEQQHCQTKSSSLYSGSLFAMAKLNYPYTTAGGGTAATGTPTASMHSLRIQRPKSQQGRLRTQTDSDEMSSYQSQEIGALRII</sequence>
<dbReference type="PANTHER" id="PTHR33331">
    <property type="entry name" value="COILED-COIL DOMAIN-CONTAINING PROTEIN 162"/>
    <property type="match status" value="1"/>
</dbReference>
<feature type="compositionally biased region" description="Acidic residues" evidence="2">
    <location>
        <begin position="655"/>
        <end position="664"/>
    </location>
</feature>
<keyword evidence="5" id="KW-1185">Reference proteome</keyword>
<accession>A0A1X7VRX1</accession>